<protein>
    <submittedName>
        <fullName evidence="1">Uncharacterized protein</fullName>
    </submittedName>
</protein>
<evidence type="ECO:0000313" key="2">
    <source>
        <dbReference type="Proteomes" id="UP001516400"/>
    </source>
</evidence>
<dbReference type="Proteomes" id="UP001516400">
    <property type="component" value="Unassembled WGS sequence"/>
</dbReference>
<gene>
    <name evidence="1" type="ORF">HHI36_017984</name>
</gene>
<dbReference type="AlphaFoldDB" id="A0ABD2NYL4"/>
<organism evidence="1 2">
    <name type="scientific">Cryptolaemus montrouzieri</name>
    <dbReference type="NCBI Taxonomy" id="559131"/>
    <lineage>
        <taxon>Eukaryota</taxon>
        <taxon>Metazoa</taxon>
        <taxon>Ecdysozoa</taxon>
        <taxon>Arthropoda</taxon>
        <taxon>Hexapoda</taxon>
        <taxon>Insecta</taxon>
        <taxon>Pterygota</taxon>
        <taxon>Neoptera</taxon>
        <taxon>Endopterygota</taxon>
        <taxon>Coleoptera</taxon>
        <taxon>Polyphaga</taxon>
        <taxon>Cucujiformia</taxon>
        <taxon>Coccinelloidea</taxon>
        <taxon>Coccinellidae</taxon>
        <taxon>Scymninae</taxon>
        <taxon>Scymnini</taxon>
        <taxon>Cryptolaemus</taxon>
    </lineage>
</organism>
<sequence>MPIHNENQIPAEKIIAQIDTGITTSDIDDQNSMKTSLTQSLKTFYTNTKSNREKPKNNNQVQEYKKTKKFIQRNPQITVTKADKCNKTVILDMTAYKEEMNELLSNTSSCRKIKRDLTVTIQKEND</sequence>
<reference evidence="1 2" key="1">
    <citation type="journal article" date="2021" name="BMC Biol.">
        <title>Horizontally acquired antibacterial genes associated with adaptive radiation of ladybird beetles.</title>
        <authorList>
            <person name="Li H.S."/>
            <person name="Tang X.F."/>
            <person name="Huang Y.H."/>
            <person name="Xu Z.Y."/>
            <person name="Chen M.L."/>
            <person name="Du X.Y."/>
            <person name="Qiu B.Y."/>
            <person name="Chen P.T."/>
            <person name="Zhang W."/>
            <person name="Slipinski A."/>
            <person name="Escalona H.E."/>
            <person name="Waterhouse R.M."/>
            <person name="Zwick A."/>
            <person name="Pang H."/>
        </authorList>
    </citation>
    <scope>NUCLEOTIDE SEQUENCE [LARGE SCALE GENOMIC DNA]</scope>
    <source>
        <strain evidence="1">SYSU2018</strain>
    </source>
</reference>
<evidence type="ECO:0000313" key="1">
    <source>
        <dbReference type="EMBL" id="KAL3283813.1"/>
    </source>
</evidence>
<name>A0ABD2NYL4_9CUCU</name>
<proteinExistence type="predicted"/>
<comment type="caution">
    <text evidence="1">The sequence shown here is derived from an EMBL/GenBank/DDBJ whole genome shotgun (WGS) entry which is preliminary data.</text>
</comment>
<accession>A0ABD2NYL4</accession>
<keyword evidence="2" id="KW-1185">Reference proteome</keyword>
<dbReference type="EMBL" id="JABFTP020000165">
    <property type="protein sequence ID" value="KAL3283813.1"/>
    <property type="molecule type" value="Genomic_DNA"/>
</dbReference>